<dbReference type="AlphaFoldDB" id="A0AAV7L4A2"/>
<evidence type="ECO:0000256" key="1">
    <source>
        <dbReference type="SAM" id="MobiDB-lite"/>
    </source>
</evidence>
<sequence length="85" mass="9512">MATANKVPVPQTPMRRLSHAKNPPGDPPEMPPGCVEIRFAARSKATPARKRLCHDNHLRVEHNSTFLFLDLPLGMVPPSRRHDAE</sequence>
<organism evidence="2 3">
    <name type="scientific">Pleurodeles waltl</name>
    <name type="common">Iberian ribbed newt</name>
    <dbReference type="NCBI Taxonomy" id="8319"/>
    <lineage>
        <taxon>Eukaryota</taxon>
        <taxon>Metazoa</taxon>
        <taxon>Chordata</taxon>
        <taxon>Craniata</taxon>
        <taxon>Vertebrata</taxon>
        <taxon>Euteleostomi</taxon>
        <taxon>Amphibia</taxon>
        <taxon>Batrachia</taxon>
        <taxon>Caudata</taxon>
        <taxon>Salamandroidea</taxon>
        <taxon>Salamandridae</taxon>
        <taxon>Pleurodelinae</taxon>
        <taxon>Pleurodeles</taxon>
    </lineage>
</organism>
<reference evidence="2" key="1">
    <citation type="journal article" date="2022" name="bioRxiv">
        <title>Sequencing and chromosome-scale assembly of the giantPleurodeles waltlgenome.</title>
        <authorList>
            <person name="Brown T."/>
            <person name="Elewa A."/>
            <person name="Iarovenko S."/>
            <person name="Subramanian E."/>
            <person name="Araus A.J."/>
            <person name="Petzold A."/>
            <person name="Susuki M."/>
            <person name="Suzuki K.-i.T."/>
            <person name="Hayashi T."/>
            <person name="Toyoda A."/>
            <person name="Oliveira C."/>
            <person name="Osipova E."/>
            <person name="Leigh N.D."/>
            <person name="Simon A."/>
            <person name="Yun M.H."/>
        </authorList>
    </citation>
    <scope>NUCLEOTIDE SEQUENCE</scope>
    <source>
        <strain evidence="2">20211129_DDA</strain>
        <tissue evidence="2">Liver</tissue>
    </source>
</reference>
<gene>
    <name evidence="2" type="ORF">NDU88_002730</name>
</gene>
<dbReference type="EMBL" id="JANPWB010000016">
    <property type="protein sequence ID" value="KAJ1082565.1"/>
    <property type="molecule type" value="Genomic_DNA"/>
</dbReference>
<feature type="region of interest" description="Disordered" evidence="1">
    <location>
        <begin position="1"/>
        <end position="31"/>
    </location>
</feature>
<comment type="caution">
    <text evidence="2">The sequence shown here is derived from an EMBL/GenBank/DDBJ whole genome shotgun (WGS) entry which is preliminary data.</text>
</comment>
<accession>A0AAV7L4A2</accession>
<evidence type="ECO:0000313" key="3">
    <source>
        <dbReference type="Proteomes" id="UP001066276"/>
    </source>
</evidence>
<protein>
    <submittedName>
        <fullName evidence="2">Uncharacterized protein</fullName>
    </submittedName>
</protein>
<proteinExistence type="predicted"/>
<keyword evidence="3" id="KW-1185">Reference proteome</keyword>
<dbReference type="Proteomes" id="UP001066276">
    <property type="component" value="Chromosome 12"/>
</dbReference>
<name>A0AAV7L4A2_PLEWA</name>
<evidence type="ECO:0000313" key="2">
    <source>
        <dbReference type="EMBL" id="KAJ1082565.1"/>
    </source>
</evidence>